<keyword evidence="1" id="KW-0812">Transmembrane</keyword>
<feature type="transmembrane region" description="Helical" evidence="1">
    <location>
        <begin position="35"/>
        <end position="58"/>
    </location>
</feature>
<dbReference type="InterPro" id="IPR046671">
    <property type="entry name" value="DUF6541"/>
</dbReference>
<accession>A0A6G7XEH5</accession>
<keyword evidence="1" id="KW-0472">Membrane</keyword>
<sequence length="637" mass="68531">MSWIDALPTVLASAALLLVPGLAVGWFIGLRRLWLWALAPAVSITLLSAASVVLPLIGVSWNPVSALLFAAVFGALIVCLFRFALRAKFDFAPTESGRSWPTIVAWAFCSIVLITITVTSIGKPEAFSQTFDNVFHLNAIAFIGDTGSASPFDITVLTTPDGARGFYPDAYHALVQLAQQFTGASIPLAINAFNIAVLAAVWPAGILLLSRQIAGSSRAATIATGILAAALPAFPLNMLLYGVLYPYFLGLTLLPAALALVLNLIGVSRENRVTTLWPHIVLLAGVLFGVAMAHPGATMGVLALAAPSATAAFINGWAKLTAKQKKQRSLGFGIFVVFGLTVIVVLRQGDWWRDTRMSVFEAVKQIVTLSLEGYGLPLLTAALVLFGLVIAIRRKDVIGGAVVGMWVVVAILYVLAASVKPPILRVPTWLWYGDSPRLSAIFVITVIPIGVLAVRWIVDALAKRTRPSWISEVVVLLVVAAVALTTSGYERLSIIIHQVYELKPDARLVSQDEVALLKRLPSEVAPDEVIAGSPWTGTALAYAFADRHVLYPHILMNNVGKDRKLVMESLKNADTDPAVCKAADRLNVRYVLDFGTNEIKPEERHKYPGIEGLSGSPLFKLVDQEGNAKLYRFTGCG</sequence>
<gene>
    <name evidence="2" type="ORF">G7068_07150</name>
</gene>
<name>A0A6G7XEH5_9MICO</name>
<protein>
    <submittedName>
        <fullName evidence="2">Uncharacterized protein</fullName>
    </submittedName>
</protein>
<feature type="transmembrane region" description="Helical" evidence="1">
    <location>
        <begin position="397"/>
        <end position="418"/>
    </location>
</feature>
<feature type="transmembrane region" description="Helical" evidence="1">
    <location>
        <begin position="247"/>
        <end position="267"/>
    </location>
</feature>
<feature type="transmembrane region" description="Helical" evidence="1">
    <location>
        <begin position="221"/>
        <end position="241"/>
    </location>
</feature>
<feature type="transmembrane region" description="Helical" evidence="1">
    <location>
        <begin position="64"/>
        <end position="83"/>
    </location>
</feature>
<proteinExistence type="predicted"/>
<organism evidence="2 3">
    <name type="scientific">Leucobacter viscericola</name>
    <dbReference type="NCBI Taxonomy" id="2714935"/>
    <lineage>
        <taxon>Bacteria</taxon>
        <taxon>Bacillati</taxon>
        <taxon>Actinomycetota</taxon>
        <taxon>Actinomycetes</taxon>
        <taxon>Micrococcales</taxon>
        <taxon>Microbacteriaceae</taxon>
        <taxon>Leucobacter</taxon>
    </lineage>
</organism>
<dbReference type="Pfam" id="PF20176">
    <property type="entry name" value="DUF6541"/>
    <property type="match status" value="1"/>
</dbReference>
<dbReference type="RefSeq" id="WP_166290605.1">
    <property type="nucleotide sequence ID" value="NZ_CP049863.1"/>
</dbReference>
<feature type="transmembrane region" description="Helical" evidence="1">
    <location>
        <begin position="330"/>
        <end position="346"/>
    </location>
</feature>
<evidence type="ECO:0000256" key="1">
    <source>
        <dbReference type="SAM" id="Phobius"/>
    </source>
</evidence>
<feature type="transmembrane region" description="Helical" evidence="1">
    <location>
        <begin position="188"/>
        <end position="209"/>
    </location>
</feature>
<feature type="transmembrane region" description="Helical" evidence="1">
    <location>
        <begin position="103"/>
        <end position="122"/>
    </location>
</feature>
<evidence type="ECO:0000313" key="2">
    <source>
        <dbReference type="EMBL" id="QIK62994.1"/>
    </source>
</evidence>
<feature type="transmembrane region" description="Helical" evidence="1">
    <location>
        <begin position="366"/>
        <end position="390"/>
    </location>
</feature>
<feature type="transmembrane region" description="Helical" evidence="1">
    <location>
        <begin position="299"/>
        <end position="318"/>
    </location>
</feature>
<feature type="transmembrane region" description="Helical" evidence="1">
    <location>
        <begin position="438"/>
        <end position="458"/>
    </location>
</feature>
<keyword evidence="3" id="KW-1185">Reference proteome</keyword>
<feature type="transmembrane region" description="Helical" evidence="1">
    <location>
        <begin position="274"/>
        <end position="293"/>
    </location>
</feature>
<feature type="transmembrane region" description="Helical" evidence="1">
    <location>
        <begin position="470"/>
        <end position="489"/>
    </location>
</feature>
<dbReference type="AlphaFoldDB" id="A0A6G7XEH5"/>
<reference evidence="2 3" key="1">
    <citation type="submission" date="2020-03" db="EMBL/GenBank/DDBJ databases">
        <title>Leucobacter sp. nov., isolated from beetles.</title>
        <authorList>
            <person name="Hyun D.-W."/>
            <person name="Bae J.-W."/>
        </authorList>
    </citation>
    <scope>NUCLEOTIDE SEQUENCE [LARGE SCALE GENOMIC DNA]</scope>
    <source>
        <strain evidence="2 3">HDW9C</strain>
    </source>
</reference>
<dbReference type="KEGG" id="lvi:G7068_07150"/>
<dbReference type="EMBL" id="CP049863">
    <property type="protein sequence ID" value="QIK62994.1"/>
    <property type="molecule type" value="Genomic_DNA"/>
</dbReference>
<evidence type="ECO:0000313" key="3">
    <source>
        <dbReference type="Proteomes" id="UP000502677"/>
    </source>
</evidence>
<feature type="transmembrane region" description="Helical" evidence="1">
    <location>
        <begin position="6"/>
        <end position="28"/>
    </location>
</feature>
<dbReference type="Proteomes" id="UP000502677">
    <property type="component" value="Chromosome"/>
</dbReference>
<keyword evidence="1" id="KW-1133">Transmembrane helix</keyword>